<keyword evidence="2" id="KW-1185">Reference proteome</keyword>
<evidence type="ECO:0008006" key="3">
    <source>
        <dbReference type="Google" id="ProtNLM"/>
    </source>
</evidence>
<name>A0A2R3Z3W7_9FLAO</name>
<reference evidence="2" key="1">
    <citation type="submission" date="2018-03" db="EMBL/GenBank/DDBJ databases">
        <title>Gramella fulva sp. nov., isolated from a dry surface of tidal flat.</title>
        <authorList>
            <person name="Hwang S.H."/>
            <person name="Hwang W.M."/>
            <person name="Kang K."/>
            <person name="Ahn T.-Y."/>
        </authorList>
    </citation>
    <scope>NUCLEOTIDE SEQUENCE [LARGE SCALE GENOMIC DNA]</scope>
    <source>
        <strain evidence="2">SH35</strain>
    </source>
</reference>
<dbReference type="OrthoDB" id="1013052at2"/>
<accession>A0A2R3Z3W7</accession>
<protein>
    <recommendedName>
        <fullName evidence="3">DUF5017 domain-containing protein</fullName>
    </recommendedName>
</protein>
<dbReference type="KEGG" id="grs:C7S20_06595"/>
<sequence>MKKLLILIGVVGLLSAVGCNPMDDIYDEIDTSLKVEGTVDYTLTDDDYSSLDLSHSNFSSIDEAKALIPALLKKKYPAFTANSLAKVTFNIYDPISIKEYTVTDSDYNEAGLSTDYVTEISDIQDILKFKYPQAKEGDYVKLTYNAIATPIQDTLTNDDYDLIGTELASQYSDAASSAAYNNDFDKRTGKSSYWTDDMIAEAILVVLNDRIDDASEGELYAVTYDTFNDNYEHVFQTMTFRYDGNEFSKFNSTPDGEYYQYTQSDYSLVATELADEYPTAASNLADHGNFYRKYTDNSSYWTDEMLIDAASVVLNEHFPDAADGKVFEIEFDTYGASNTETLTLVKNGNSYEPATSISITEETNVFAYTNGTWNEPLTLEKQDYYDMGLNYPDFDNMDDAAYKIGIFLNKKYPYAEPGDMVAVAFDYYSGGLRTRYANFIFEDGAFQYIPAVKEKSLQFGYDGSTWVPDNTIQYTFTTADYNFVAVELKDVYPDAASNLLSFGNFNRTGGSTSWNDEMMLDAINVVLDNLDPGAEVGQKYQVSYTIYAGGYSIETKSVIKAEDGTWVYN</sequence>
<dbReference type="EMBL" id="CP028136">
    <property type="protein sequence ID" value="AVR44966.1"/>
    <property type="molecule type" value="Genomic_DNA"/>
</dbReference>
<evidence type="ECO:0000313" key="2">
    <source>
        <dbReference type="Proteomes" id="UP000241507"/>
    </source>
</evidence>
<dbReference type="PROSITE" id="PS51257">
    <property type="entry name" value="PROKAR_LIPOPROTEIN"/>
    <property type="match status" value="1"/>
</dbReference>
<proteinExistence type="predicted"/>
<dbReference type="AlphaFoldDB" id="A0A2R3Z3W7"/>
<dbReference type="Proteomes" id="UP000241507">
    <property type="component" value="Chromosome"/>
</dbReference>
<gene>
    <name evidence="1" type="ORF">C7S20_06595</name>
</gene>
<dbReference type="RefSeq" id="WP_107011744.1">
    <property type="nucleotide sequence ID" value="NZ_CP028136.1"/>
</dbReference>
<evidence type="ECO:0000313" key="1">
    <source>
        <dbReference type="EMBL" id="AVR44966.1"/>
    </source>
</evidence>
<organism evidence="1 2">
    <name type="scientific">Christiangramia fulva</name>
    <dbReference type="NCBI Taxonomy" id="2126553"/>
    <lineage>
        <taxon>Bacteria</taxon>
        <taxon>Pseudomonadati</taxon>
        <taxon>Bacteroidota</taxon>
        <taxon>Flavobacteriia</taxon>
        <taxon>Flavobacteriales</taxon>
        <taxon>Flavobacteriaceae</taxon>
        <taxon>Christiangramia</taxon>
    </lineage>
</organism>